<dbReference type="GO" id="GO:0032456">
    <property type="term" value="P:endocytic recycling"/>
    <property type="evidence" value="ECO:0007669"/>
    <property type="project" value="TreeGrafter"/>
</dbReference>
<dbReference type="GO" id="GO:0000938">
    <property type="term" value="C:GARP complex"/>
    <property type="evidence" value="ECO:0007669"/>
    <property type="project" value="TreeGrafter"/>
</dbReference>
<comment type="similarity">
    <text evidence="2">Belongs to the VPS52 family.</text>
</comment>
<proteinExistence type="inferred from homology"/>
<dbReference type="InterPro" id="IPR007258">
    <property type="entry name" value="Vps52"/>
</dbReference>
<evidence type="ECO:0000256" key="5">
    <source>
        <dbReference type="ARBA" id="ARBA00023034"/>
    </source>
</evidence>
<dbReference type="STRING" id="1314781.A0A165QV89"/>
<evidence type="ECO:0000256" key="1">
    <source>
        <dbReference type="ARBA" id="ARBA00004601"/>
    </source>
</evidence>
<keyword evidence="10" id="KW-1185">Reference proteome</keyword>
<dbReference type="GO" id="GO:0006896">
    <property type="term" value="P:Golgi to vacuole transport"/>
    <property type="evidence" value="ECO:0007669"/>
    <property type="project" value="TreeGrafter"/>
</dbReference>
<feature type="domain" description="Vps52 coiled-coil" evidence="7">
    <location>
        <begin position="2"/>
        <end position="167"/>
    </location>
</feature>
<comment type="subcellular location">
    <subcellularLocation>
        <location evidence="1">Golgi apparatus</location>
        <location evidence="1">trans-Golgi network</location>
    </subcellularLocation>
</comment>
<keyword evidence="3" id="KW-0813">Transport</keyword>
<dbReference type="OrthoDB" id="19482at2759"/>
<name>A0A165QV89_EXIGL</name>
<accession>A0A165QV89</accession>
<evidence type="ECO:0000256" key="4">
    <source>
        <dbReference type="ARBA" id="ARBA00022927"/>
    </source>
</evidence>
<dbReference type="PANTHER" id="PTHR14190">
    <property type="entry name" value="SUPPRESSOR OF ACTIN MUTATIONS 2/VACUOLAR PROTEIN SORTING 52"/>
    <property type="match status" value="1"/>
</dbReference>
<dbReference type="GO" id="GO:0015031">
    <property type="term" value="P:protein transport"/>
    <property type="evidence" value="ECO:0007669"/>
    <property type="project" value="UniProtKB-KW"/>
</dbReference>
<dbReference type="GO" id="GO:0005829">
    <property type="term" value="C:cytosol"/>
    <property type="evidence" value="ECO:0007669"/>
    <property type="project" value="GOC"/>
</dbReference>
<evidence type="ECO:0000259" key="8">
    <source>
        <dbReference type="Pfam" id="PF20655"/>
    </source>
</evidence>
<reference evidence="9 10" key="1">
    <citation type="journal article" date="2016" name="Mol. Biol. Evol.">
        <title>Comparative Genomics of Early-Diverging Mushroom-Forming Fungi Provides Insights into the Origins of Lignocellulose Decay Capabilities.</title>
        <authorList>
            <person name="Nagy L.G."/>
            <person name="Riley R."/>
            <person name="Tritt A."/>
            <person name="Adam C."/>
            <person name="Daum C."/>
            <person name="Floudas D."/>
            <person name="Sun H."/>
            <person name="Yadav J.S."/>
            <person name="Pangilinan J."/>
            <person name="Larsson K.H."/>
            <person name="Matsuura K."/>
            <person name="Barry K."/>
            <person name="Labutti K."/>
            <person name="Kuo R."/>
            <person name="Ohm R.A."/>
            <person name="Bhattacharya S.S."/>
            <person name="Shirouzu T."/>
            <person name="Yoshinaga Y."/>
            <person name="Martin F.M."/>
            <person name="Grigoriev I.V."/>
            <person name="Hibbett D.S."/>
        </authorList>
    </citation>
    <scope>NUCLEOTIDE SEQUENCE [LARGE SCALE GENOMIC DNA]</scope>
    <source>
        <strain evidence="9 10">HHB12029</strain>
    </source>
</reference>
<feature type="compositionally biased region" description="Low complexity" evidence="6">
    <location>
        <begin position="312"/>
        <end position="321"/>
    </location>
</feature>
<feature type="region of interest" description="Disordered" evidence="6">
    <location>
        <begin position="293"/>
        <end position="321"/>
    </location>
</feature>
<dbReference type="InterPro" id="IPR048319">
    <property type="entry name" value="Vps52_CC"/>
</dbReference>
<evidence type="ECO:0000313" key="10">
    <source>
        <dbReference type="Proteomes" id="UP000077266"/>
    </source>
</evidence>
<keyword evidence="4" id="KW-0653">Protein transport</keyword>
<dbReference type="Pfam" id="PF20655">
    <property type="entry name" value="Vps52_C"/>
    <property type="match status" value="2"/>
</dbReference>
<dbReference type="Pfam" id="PF04129">
    <property type="entry name" value="Vps52_CC"/>
    <property type="match status" value="1"/>
</dbReference>
<dbReference type="InterPro" id="IPR048361">
    <property type="entry name" value="Vps52_C"/>
</dbReference>
<gene>
    <name evidence="9" type="ORF">EXIGLDRAFT_758423</name>
</gene>
<evidence type="ECO:0000256" key="6">
    <source>
        <dbReference type="SAM" id="MobiDB-lite"/>
    </source>
</evidence>
<feature type="domain" description="Vps52 C-terminal" evidence="8">
    <location>
        <begin position="249"/>
        <end position="290"/>
    </location>
</feature>
<evidence type="ECO:0000313" key="9">
    <source>
        <dbReference type="EMBL" id="KZW04122.1"/>
    </source>
</evidence>
<dbReference type="FunCoup" id="A0A165QV89">
    <property type="interactions" value="549"/>
</dbReference>
<dbReference type="GO" id="GO:0019905">
    <property type="term" value="F:syntaxin binding"/>
    <property type="evidence" value="ECO:0007669"/>
    <property type="project" value="TreeGrafter"/>
</dbReference>
<evidence type="ECO:0000256" key="3">
    <source>
        <dbReference type="ARBA" id="ARBA00022448"/>
    </source>
</evidence>
<keyword evidence="5" id="KW-0333">Golgi apparatus</keyword>
<dbReference type="PANTHER" id="PTHR14190:SF7">
    <property type="entry name" value="VACUOLAR PROTEIN SORTING-ASSOCIATED PROTEIN 52 HOMOLOG"/>
    <property type="match status" value="1"/>
</dbReference>
<dbReference type="GO" id="GO:0042147">
    <property type="term" value="P:retrograde transport, endosome to Golgi"/>
    <property type="evidence" value="ECO:0007669"/>
    <property type="project" value="TreeGrafter"/>
</dbReference>
<sequence>MSNFVELHNKVSDSLSLLDNLQAFLSTFQSDLSHVSGQISNLQERSKDIDSRLKGRRKIEKPLANLLSDLCIPPDHAVLILDTDVSEEWIPVIGDLERQLDALKARPKVKAARDIAEVAEGLRIAAASKIRALFLALLQPIRSNMSTNIHVLQTSVLLKYQPLFAFLQRQAAPVALEVQRAYAGAARVYYETGFRRYARTLSQVLARFPEKADFIANATVPISLDGKGASLVDVERLTNATINGPAVTLAYQADDKNFREHVEGLFRSLHLVLLDNATAEYSFILAFFTATRSPSAPSFPASRRESATTLEPSPFSPSVPFSPLEETMSDIGGITPTARRFSINLHELARQNKEEKTALDALWKSVLDPAVEYCQNFVKTALAGPPTVIALLSMIRLNEAVLSEVQTRGGCAPLETYLIGLRLAMWPVFQNQMNAHHDGLKKLADSAAGGLLSRGAVKDATVQAVAQRFCAMFLSFVSLAGDEADEAMVFSQMLRLRQEVIRLITTQSTKLKDPAQAASYQSTVFETVLQALTVRVKRSMQQFVG</sequence>
<dbReference type="Proteomes" id="UP000077266">
    <property type="component" value="Unassembled WGS sequence"/>
</dbReference>
<evidence type="ECO:0000259" key="7">
    <source>
        <dbReference type="Pfam" id="PF04129"/>
    </source>
</evidence>
<feature type="domain" description="Vps52 C-terminal" evidence="8">
    <location>
        <begin position="356"/>
        <end position="533"/>
    </location>
</feature>
<dbReference type="AlphaFoldDB" id="A0A165QV89"/>
<evidence type="ECO:0000256" key="2">
    <source>
        <dbReference type="ARBA" id="ARBA00008180"/>
    </source>
</evidence>
<dbReference type="EMBL" id="KV425882">
    <property type="protein sequence ID" value="KZW04122.1"/>
    <property type="molecule type" value="Genomic_DNA"/>
</dbReference>
<dbReference type="InParanoid" id="A0A165QV89"/>
<organism evidence="9 10">
    <name type="scientific">Exidia glandulosa HHB12029</name>
    <dbReference type="NCBI Taxonomy" id="1314781"/>
    <lineage>
        <taxon>Eukaryota</taxon>
        <taxon>Fungi</taxon>
        <taxon>Dikarya</taxon>
        <taxon>Basidiomycota</taxon>
        <taxon>Agaricomycotina</taxon>
        <taxon>Agaricomycetes</taxon>
        <taxon>Auriculariales</taxon>
        <taxon>Exidiaceae</taxon>
        <taxon>Exidia</taxon>
    </lineage>
</organism>
<protein>
    <submittedName>
        <fullName evidence="9">Vps52-domain-containing protein</fullName>
    </submittedName>
</protein>